<dbReference type="InterPro" id="IPR001608">
    <property type="entry name" value="Ala_racemase_N"/>
</dbReference>
<evidence type="ECO:0000259" key="4">
    <source>
        <dbReference type="Pfam" id="PF01168"/>
    </source>
</evidence>
<dbReference type="PANTHER" id="PTHR30511">
    <property type="entry name" value="ALANINE RACEMASE"/>
    <property type="match status" value="1"/>
</dbReference>
<dbReference type="CDD" id="cd06815">
    <property type="entry name" value="PLPDE_III_AR_like_1"/>
    <property type="match status" value="1"/>
</dbReference>
<proteinExistence type="predicted"/>
<keyword evidence="6" id="KW-1185">Reference proteome</keyword>
<gene>
    <name evidence="5" type="primary">orr</name>
    <name evidence="5" type="ORF">P4S50_12675</name>
</gene>
<dbReference type="PANTHER" id="PTHR30511:SF3">
    <property type="entry name" value="LYSINE RACEMASE"/>
    <property type="match status" value="1"/>
</dbReference>
<evidence type="ECO:0000256" key="3">
    <source>
        <dbReference type="ARBA" id="ARBA00023235"/>
    </source>
</evidence>
<keyword evidence="3 5" id="KW-0413">Isomerase</keyword>
<dbReference type="Proteomes" id="UP001222800">
    <property type="component" value="Chromosome"/>
</dbReference>
<dbReference type="NCBIfam" id="NF040742">
    <property type="entry name" value="racem_Orr"/>
    <property type="match status" value="1"/>
</dbReference>
<feature type="domain" description="Alanine racemase N-terminal" evidence="4">
    <location>
        <begin position="7"/>
        <end position="222"/>
    </location>
</feature>
<dbReference type="InterPro" id="IPR029066">
    <property type="entry name" value="PLP-binding_barrel"/>
</dbReference>
<dbReference type="Gene3D" id="3.20.20.10">
    <property type="entry name" value="Alanine racemase"/>
    <property type="match status" value="1"/>
</dbReference>
<dbReference type="GO" id="GO:0050157">
    <property type="term" value="F:ornithine racemase activity"/>
    <property type="evidence" value="ECO:0007669"/>
    <property type="project" value="UniProtKB-EC"/>
</dbReference>
<dbReference type="Pfam" id="PF01168">
    <property type="entry name" value="Ala_racemase_N"/>
    <property type="match status" value="1"/>
</dbReference>
<dbReference type="RefSeq" id="WP_277731160.1">
    <property type="nucleotide sequence ID" value="NZ_CP120733.1"/>
</dbReference>
<comment type="cofactor">
    <cofactor evidence="1">
        <name>pyridoxal 5'-phosphate</name>
        <dbReference type="ChEBI" id="CHEBI:597326"/>
    </cofactor>
</comment>
<dbReference type="EC" id="5.1.1.12" evidence="5"/>
<accession>A0ABY8ECK4</accession>
<name>A0ABY8ECK4_9FIRM</name>
<organism evidence="5 6">
    <name type="scientific">Tepidibacter hydrothermalis</name>
    <dbReference type="NCBI Taxonomy" id="3036126"/>
    <lineage>
        <taxon>Bacteria</taxon>
        <taxon>Bacillati</taxon>
        <taxon>Bacillota</taxon>
        <taxon>Clostridia</taxon>
        <taxon>Peptostreptococcales</taxon>
        <taxon>Peptostreptococcaceae</taxon>
        <taxon>Tepidibacter</taxon>
    </lineage>
</organism>
<dbReference type="EMBL" id="CP120733">
    <property type="protein sequence ID" value="WFD09237.1"/>
    <property type="molecule type" value="Genomic_DNA"/>
</dbReference>
<dbReference type="SUPFAM" id="SSF51419">
    <property type="entry name" value="PLP-binding barrel"/>
    <property type="match status" value="1"/>
</dbReference>
<keyword evidence="2" id="KW-0663">Pyridoxal phosphate</keyword>
<evidence type="ECO:0000313" key="6">
    <source>
        <dbReference type="Proteomes" id="UP001222800"/>
    </source>
</evidence>
<evidence type="ECO:0000313" key="5">
    <source>
        <dbReference type="EMBL" id="WFD09237.1"/>
    </source>
</evidence>
<evidence type="ECO:0000256" key="2">
    <source>
        <dbReference type="ARBA" id="ARBA00022898"/>
    </source>
</evidence>
<protein>
    <submittedName>
        <fullName evidence="5">Ornithine racemase Orr</fullName>
        <ecNumber evidence="5">5.1.1.12</ecNumber>
    </submittedName>
</protein>
<sequence>MYPRIEIDLDKLKHNANLLSKKCREHNIETAVVTKVYCAFPEIVDYLKDSGVKYIADSRIKNLKKLSSIDLEKILIRIPMLTEVEDVVKYSDISLNSEIEVIEKIDETCAKLNKKHKIALMVDLGDLREGYFKEDELFEVVGKTLELKNVEFVGLGTNLTCYGAVIPSKENLGRLCELGQKIEEKFDIKLSFISGGNSSSLHLLDKGEMPSRVTNLRLGEAIALGKETAYSQDIKGAYQDSFKLVCEIVELKEKPSIPIGEIGVDAFGNKPHYEDKGIRKRAIVGIGKQDTNVDGMSTVDPKQEILGASSDHLIVDVTESDRDYKVGDTIEFNLEYGALMAATTSDYVNKVFKCEEKLAENV</sequence>
<evidence type="ECO:0000256" key="1">
    <source>
        <dbReference type="ARBA" id="ARBA00001933"/>
    </source>
</evidence>
<dbReference type="InterPro" id="IPR000821">
    <property type="entry name" value="Ala_racemase"/>
</dbReference>
<reference evidence="5 6" key="1">
    <citation type="submission" date="2023-03" db="EMBL/GenBank/DDBJ databases">
        <title>Complete genome sequence of Tepidibacter sp. SWIR-1, isolated from a deep-sea hydrothermal vent.</title>
        <authorList>
            <person name="Li X."/>
        </authorList>
    </citation>
    <scope>NUCLEOTIDE SEQUENCE [LARGE SCALE GENOMIC DNA]</scope>
    <source>
        <strain evidence="5 6">SWIR-1</strain>
    </source>
</reference>